<dbReference type="EMBL" id="LWDE02000121">
    <property type="protein sequence ID" value="KAE8252971.1"/>
    <property type="molecule type" value="Genomic_DNA"/>
</dbReference>
<evidence type="ECO:0000313" key="3">
    <source>
        <dbReference type="Proteomes" id="UP000077684"/>
    </source>
</evidence>
<sequence length="292" mass="31832">MATRSVVVRPTDAPDARLNQAQSSNSGGRHSFPPEDQRFGSIYKLRTSSSIPVSRWPLCVDDHFPNLFIVNVLCPGPSAPRLQALGVSHQWYYHNLGGIHNFEHDHQYRFLAYIKPYSRRRFDYISPASGTAQPYRISEACELGLDEEFSDATDSSGSDLSESENELFDQQEEDAPSAHEDTDQVALLHDDVDHPPTVTDSILDSDLEDSSSTASDHTSMTHSDPDSDFEHTSATGTGLPADDGPERATPPPPTSSSAYVASPNASSSSSVDSSSATPTPDVPRPLKRTRLC</sequence>
<gene>
    <name evidence="2" type="ORF">A4X06_0g1791</name>
</gene>
<evidence type="ECO:0000313" key="2">
    <source>
        <dbReference type="EMBL" id="KAE8252971.1"/>
    </source>
</evidence>
<name>A0A8X7MXQ6_9BASI</name>
<feature type="region of interest" description="Disordered" evidence="1">
    <location>
        <begin position="149"/>
        <end position="292"/>
    </location>
</feature>
<dbReference type="Proteomes" id="UP000077684">
    <property type="component" value="Unassembled WGS sequence"/>
</dbReference>
<evidence type="ECO:0000256" key="1">
    <source>
        <dbReference type="SAM" id="MobiDB-lite"/>
    </source>
</evidence>
<feature type="compositionally biased region" description="Polar residues" evidence="1">
    <location>
        <begin position="19"/>
        <end position="28"/>
    </location>
</feature>
<dbReference type="AlphaFoldDB" id="A0A8X7MXQ6"/>
<reference evidence="2" key="1">
    <citation type="submission" date="2016-04" db="EMBL/GenBank/DDBJ databases">
        <authorList>
            <person name="Nguyen H.D."/>
            <person name="Samba Siva P."/>
            <person name="Cullis J."/>
            <person name="Levesque C.A."/>
            <person name="Hambleton S."/>
        </authorList>
    </citation>
    <scope>NUCLEOTIDE SEQUENCE</scope>
    <source>
        <strain evidence="2">DAOMC 236426</strain>
    </source>
</reference>
<accession>A0A8X7MXQ6</accession>
<comment type="caution">
    <text evidence="2">The sequence shown here is derived from an EMBL/GenBank/DDBJ whole genome shotgun (WGS) entry which is preliminary data.</text>
</comment>
<organism evidence="2 3">
    <name type="scientific">Tilletia controversa</name>
    <name type="common">dwarf bunt fungus</name>
    <dbReference type="NCBI Taxonomy" id="13291"/>
    <lineage>
        <taxon>Eukaryota</taxon>
        <taxon>Fungi</taxon>
        <taxon>Dikarya</taxon>
        <taxon>Basidiomycota</taxon>
        <taxon>Ustilaginomycotina</taxon>
        <taxon>Exobasidiomycetes</taxon>
        <taxon>Tilletiales</taxon>
        <taxon>Tilletiaceae</taxon>
        <taxon>Tilletia</taxon>
    </lineage>
</organism>
<feature type="compositionally biased region" description="Low complexity" evidence="1">
    <location>
        <begin position="255"/>
        <end position="276"/>
    </location>
</feature>
<proteinExistence type="predicted"/>
<feature type="region of interest" description="Disordered" evidence="1">
    <location>
        <begin position="1"/>
        <end position="35"/>
    </location>
</feature>
<reference evidence="2" key="2">
    <citation type="journal article" date="2019" name="IMA Fungus">
        <title>Genome sequencing and comparison of five Tilletia species to identify candidate genes for the detection of regulated species infecting wheat.</title>
        <authorList>
            <person name="Nguyen H.D.T."/>
            <person name="Sultana T."/>
            <person name="Kesanakurti P."/>
            <person name="Hambleton S."/>
        </authorList>
    </citation>
    <scope>NUCLEOTIDE SEQUENCE</scope>
    <source>
        <strain evidence="2">DAOMC 236426</strain>
    </source>
</reference>
<feature type="compositionally biased region" description="Basic and acidic residues" evidence="1">
    <location>
        <begin position="176"/>
        <end position="194"/>
    </location>
</feature>
<keyword evidence="3" id="KW-1185">Reference proteome</keyword>
<feature type="compositionally biased region" description="Acidic residues" evidence="1">
    <location>
        <begin position="161"/>
        <end position="175"/>
    </location>
</feature>
<protein>
    <submittedName>
        <fullName evidence="2">Uncharacterized protein</fullName>
    </submittedName>
</protein>